<evidence type="ECO:0000256" key="16">
    <source>
        <dbReference type="SAM" id="MobiDB-lite"/>
    </source>
</evidence>
<evidence type="ECO:0000256" key="13">
    <source>
        <dbReference type="ARBA" id="ARBA00023180"/>
    </source>
</evidence>
<comment type="catalytic activity">
    <reaction evidence="14">
        <text>Release of an unsubstituted, C-terminal glutamyl residue, typically from Ac-Asp-Glu or folylpoly-gamma-glutamates.</text>
        <dbReference type="EC" id="3.4.17.21"/>
    </reaction>
</comment>
<keyword evidence="21" id="KW-1185">Reference proteome</keyword>
<keyword evidence="9" id="KW-0735">Signal-anchor</keyword>
<dbReference type="InterPro" id="IPR039373">
    <property type="entry name" value="Peptidase_M28B"/>
</dbReference>
<dbReference type="AlphaFoldDB" id="A0A8J4R339"/>
<evidence type="ECO:0000256" key="12">
    <source>
        <dbReference type="ARBA" id="ARBA00023136"/>
    </source>
</evidence>
<evidence type="ECO:0000256" key="6">
    <source>
        <dbReference type="ARBA" id="ARBA00022723"/>
    </source>
</evidence>
<dbReference type="FunFam" id="3.40.630.10:FF:000164">
    <property type="entry name" value="Os01g0740650 protein"/>
    <property type="match status" value="1"/>
</dbReference>
<evidence type="ECO:0000259" key="18">
    <source>
        <dbReference type="Pfam" id="PF04253"/>
    </source>
</evidence>
<dbReference type="EC" id="3.4.17.21" evidence="15"/>
<evidence type="ECO:0000256" key="4">
    <source>
        <dbReference type="ARBA" id="ARBA00022670"/>
    </source>
</evidence>
<dbReference type="InterPro" id="IPR003137">
    <property type="entry name" value="PA_domain"/>
</dbReference>
<sequence length="747" mass="82674">MPLNFVWGPEDEDGVYKPEYVEARRPRMKLKSHNTGRQGQGHGSKEEGCSGRCRSESKGTLRPTKRESRAKSLHYPHSTEINPNAPNALRFRQIFLSSATNYTIAAYLRALTLHPHLAGTAPSLATVNYVVSHFKNLSLQTHTAQYKTLLSYPTHSSLSAHFTNGTVHDLSLSEPSKNDNGDDAAVVRPYHAYSPSGTAFAKAVFVNYGRDVDFEAIKELNVSVKGCVVIARRGDLPRGIVVQKAEENGAVAVLMYTEGEEVKGFERGTVMSGVGDPLSPGWAAVDDAESLELEDTQVLKRFPNIPSMPLSVRAAQIILDSLGGAPPPEIWRVHLRAVGPGPTILNFTYQGEKKVATIHNVFAVIRGSEEPDRYVLLGNHRDAWTYGAVDPNSGTAALLDIARRYALMMRLGWQPRRTIILCSWDAEEFGMIGSTEWVEQNLVNLGSKAVAYLNVDCAVQGPGFFVGATPQLDSLLLEVTKKVKDPDSEGSTVYEKWAATNAGTNIQRLSGVDSDFAPFVQHAGVPSIDIYYGRDFPVYHTAFDSYEWMTNNGDPLFHRHVAVAGIWGLLALHLADDSILPFNYLSYAEQLQRYKRILSNLLDENVSLHPTYKKKKNVSLHPLTTSIQELVSAAKEAEDEAKILRQQETTGDSVVLKKRALNDRLMLAERGFLDVDGLQGRQWFKHLIYGPPGDHESKLDFFPGVADAISQSTRMSQKESQAAIQHEIWRVSRAIQRAARALEGELT</sequence>
<feature type="domain" description="Peptidase M28" evidence="19">
    <location>
        <begin position="360"/>
        <end position="548"/>
    </location>
</feature>
<evidence type="ECO:0000256" key="11">
    <source>
        <dbReference type="ARBA" id="ARBA00023049"/>
    </source>
</evidence>
<dbReference type="SUPFAM" id="SSF47672">
    <property type="entry name" value="Transferrin receptor-like dimerisation domain"/>
    <property type="match status" value="1"/>
</dbReference>
<dbReference type="Gene3D" id="3.40.630.10">
    <property type="entry name" value="Zn peptidases"/>
    <property type="match status" value="1"/>
</dbReference>
<keyword evidence="6" id="KW-0479">Metal-binding</keyword>
<evidence type="ECO:0000313" key="20">
    <source>
        <dbReference type="EMBL" id="KAF3955366.1"/>
    </source>
</evidence>
<evidence type="ECO:0000313" key="21">
    <source>
        <dbReference type="Proteomes" id="UP000737018"/>
    </source>
</evidence>
<dbReference type="Proteomes" id="UP000737018">
    <property type="component" value="Unassembled WGS sequence"/>
</dbReference>
<keyword evidence="5" id="KW-0812">Transmembrane</keyword>
<dbReference type="InterPro" id="IPR036757">
    <property type="entry name" value="TFR-like_dimer_dom_sf"/>
</dbReference>
<feature type="domain" description="PA" evidence="17">
    <location>
        <begin position="205"/>
        <end position="264"/>
    </location>
</feature>
<keyword evidence="13" id="KW-0325">Glycoprotein</keyword>
<evidence type="ECO:0000256" key="1">
    <source>
        <dbReference type="ARBA" id="ARBA00001947"/>
    </source>
</evidence>
<comment type="caution">
    <text evidence="20">The sequence shown here is derived from an EMBL/GenBank/DDBJ whole genome shotgun (WGS) entry which is preliminary data.</text>
</comment>
<organism evidence="20 21">
    <name type="scientific">Castanea mollissima</name>
    <name type="common">Chinese chestnut</name>
    <dbReference type="NCBI Taxonomy" id="60419"/>
    <lineage>
        <taxon>Eukaryota</taxon>
        <taxon>Viridiplantae</taxon>
        <taxon>Streptophyta</taxon>
        <taxon>Embryophyta</taxon>
        <taxon>Tracheophyta</taxon>
        <taxon>Spermatophyta</taxon>
        <taxon>Magnoliopsida</taxon>
        <taxon>eudicotyledons</taxon>
        <taxon>Gunneridae</taxon>
        <taxon>Pentapetalae</taxon>
        <taxon>rosids</taxon>
        <taxon>fabids</taxon>
        <taxon>Fagales</taxon>
        <taxon>Fagaceae</taxon>
        <taxon>Castanea</taxon>
    </lineage>
</organism>
<name>A0A8J4R339_9ROSI</name>
<dbReference type="PANTHER" id="PTHR10404">
    <property type="entry name" value="N-ACETYLATED-ALPHA-LINKED ACIDIC DIPEPTIDASE"/>
    <property type="match status" value="1"/>
</dbReference>
<keyword evidence="7" id="KW-0378">Hydrolase</keyword>
<accession>A0A8J4R339</accession>
<dbReference type="GO" id="GO:0046872">
    <property type="term" value="F:metal ion binding"/>
    <property type="evidence" value="ECO:0007669"/>
    <property type="project" value="UniProtKB-KW"/>
</dbReference>
<dbReference type="SUPFAM" id="SSF52025">
    <property type="entry name" value="PA domain"/>
    <property type="match status" value="1"/>
</dbReference>
<feature type="region of interest" description="Disordered" evidence="16">
    <location>
        <begin position="22"/>
        <end position="82"/>
    </location>
</feature>
<evidence type="ECO:0000256" key="10">
    <source>
        <dbReference type="ARBA" id="ARBA00022989"/>
    </source>
</evidence>
<feature type="domain" description="Transferrin receptor-like dimerisation" evidence="18">
    <location>
        <begin position="618"/>
        <end position="742"/>
    </location>
</feature>
<protein>
    <recommendedName>
        <fullName evidence="15">glutamate carboxypeptidase II</fullName>
        <ecNumber evidence="15">3.4.17.21</ecNumber>
    </recommendedName>
</protein>
<evidence type="ECO:0000256" key="3">
    <source>
        <dbReference type="ARBA" id="ARBA00005634"/>
    </source>
</evidence>
<dbReference type="Pfam" id="PF02225">
    <property type="entry name" value="PA"/>
    <property type="match status" value="1"/>
</dbReference>
<keyword evidence="12" id="KW-0472">Membrane</keyword>
<reference evidence="20" key="1">
    <citation type="submission" date="2020-03" db="EMBL/GenBank/DDBJ databases">
        <title>Castanea mollissima Vanexum genome sequencing.</title>
        <authorList>
            <person name="Staton M."/>
        </authorList>
    </citation>
    <scope>NUCLEOTIDE SEQUENCE</scope>
    <source>
        <tissue evidence="20">Leaf</tissue>
    </source>
</reference>
<dbReference type="GO" id="GO:0005789">
    <property type="term" value="C:endoplasmic reticulum membrane"/>
    <property type="evidence" value="ECO:0007669"/>
    <property type="project" value="UniProtKB-SubCell"/>
</dbReference>
<dbReference type="InterPro" id="IPR007484">
    <property type="entry name" value="Peptidase_M28"/>
</dbReference>
<feature type="compositionally biased region" description="Basic and acidic residues" evidence="16">
    <location>
        <begin position="43"/>
        <end position="70"/>
    </location>
</feature>
<evidence type="ECO:0000256" key="5">
    <source>
        <dbReference type="ARBA" id="ARBA00022692"/>
    </source>
</evidence>
<comment type="subcellular location">
    <subcellularLocation>
        <location evidence="2">Endoplasmic reticulum membrane</location>
        <topology evidence="2">Single-pass type II membrane protein</topology>
    </subcellularLocation>
</comment>
<dbReference type="Pfam" id="PF04389">
    <property type="entry name" value="Peptidase_M28"/>
    <property type="match status" value="1"/>
</dbReference>
<evidence type="ECO:0000259" key="19">
    <source>
        <dbReference type="Pfam" id="PF04389"/>
    </source>
</evidence>
<dbReference type="Pfam" id="PF04253">
    <property type="entry name" value="TFR_dimer"/>
    <property type="match status" value="1"/>
</dbReference>
<proteinExistence type="inferred from homology"/>
<dbReference type="PANTHER" id="PTHR10404:SF75">
    <property type="entry name" value="GLUTAMATE CARBOXYPEPTIDASE AMP1-RELATED"/>
    <property type="match status" value="1"/>
</dbReference>
<dbReference type="SUPFAM" id="SSF53187">
    <property type="entry name" value="Zn-dependent exopeptidases"/>
    <property type="match status" value="1"/>
</dbReference>
<evidence type="ECO:0000259" key="17">
    <source>
        <dbReference type="Pfam" id="PF02225"/>
    </source>
</evidence>
<evidence type="ECO:0000256" key="9">
    <source>
        <dbReference type="ARBA" id="ARBA00022968"/>
    </source>
</evidence>
<keyword evidence="11" id="KW-0482">Metalloprotease</keyword>
<dbReference type="GO" id="GO:0004181">
    <property type="term" value="F:metallocarboxypeptidase activity"/>
    <property type="evidence" value="ECO:0007669"/>
    <property type="project" value="UniProtKB-EC"/>
</dbReference>
<evidence type="ECO:0000256" key="14">
    <source>
        <dbReference type="ARBA" id="ARBA00052003"/>
    </source>
</evidence>
<dbReference type="GO" id="GO:0006508">
    <property type="term" value="P:proteolysis"/>
    <property type="evidence" value="ECO:0007669"/>
    <property type="project" value="UniProtKB-KW"/>
</dbReference>
<dbReference type="Gene3D" id="1.20.930.40">
    <property type="entry name" value="Transferrin receptor-like, dimerisation domain"/>
    <property type="match status" value="1"/>
</dbReference>
<keyword evidence="8" id="KW-0862">Zinc</keyword>
<keyword evidence="10" id="KW-1133">Transmembrane helix</keyword>
<dbReference type="CDD" id="cd08022">
    <property type="entry name" value="M28_PSMA_like"/>
    <property type="match status" value="1"/>
</dbReference>
<dbReference type="EMBL" id="JRKL02003406">
    <property type="protein sequence ID" value="KAF3955366.1"/>
    <property type="molecule type" value="Genomic_DNA"/>
</dbReference>
<comment type="cofactor">
    <cofactor evidence="1">
        <name>Zn(2+)</name>
        <dbReference type="ChEBI" id="CHEBI:29105"/>
    </cofactor>
</comment>
<evidence type="ECO:0000256" key="15">
    <source>
        <dbReference type="ARBA" id="ARBA00066561"/>
    </source>
</evidence>
<evidence type="ECO:0000256" key="7">
    <source>
        <dbReference type="ARBA" id="ARBA00022801"/>
    </source>
</evidence>
<dbReference type="InterPro" id="IPR007365">
    <property type="entry name" value="TFR-like_dimer_dom"/>
</dbReference>
<dbReference type="FunFam" id="1.20.930.40:FF:000001">
    <property type="entry name" value="N-acetylated-alpha-linked acidic dipeptidase 2"/>
    <property type="match status" value="1"/>
</dbReference>
<evidence type="ECO:0000256" key="2">
    <source>
        <dbReference type="ARBA" id="ARBA00004648"/>
    </source>
</evidence>
<dbReference type="OrthoDB" id="5841748at2759"/>
<dbReference type="Gene3D" id="3.50.30.30">
    <property type="match status" value="1"/>
</dbReference>
<gene>
    <name evidence="20" type="ORF">CMV_019410</name>
</gene>
<comment type="similarity">
    <text evidence="3">Belongs to the peptidase M28 family. M28B subfamily.</text>
</comment>
<keyword evidence="4" id="KW-0645">Protease</keyword>
<dbReference type="InterPro" id="IPR046450">
    <property type="entry name" value="PA_dom_sf"/>
</dbReference>
<dbReference type="GO" id="GO:0010075">
    <property type="term" value="P:regulation of meristem growth"/>
    <property type="evidence" value="ECO:0007669"/>
    <property type="project" value="UniProtKB-ARBA"/>
</dbReference>
<evidence type="ECO:0000256" key="8">
    <source>
        <dbReference type="ARBA" id="ARBA00022833"/>
    </source>
</evidence>